<protein>
    <recommendedName>
        <fullName evidence="4">Group-specific protein</fullName>
    </recommendedName>
</protein>
<proteinExistence type="predicted"/>
<name>A0A164GS33_BACCE</name>
<comment type="caution">
    <text evidence="2">The sequence shown here is derived from an EMBL/GenBank/DDBJ whole genome shotgun (WGS) entry which is preliminary data.</text>
</comment>
<feature type="transmembrane region" description="Helical" evidence="1">
    <location>
        <begin position="72"/>
        <end position="93"/>
    </location>
</feature>
<keyword evidence="1" id="KW-1133">Transmembrane helix</keyword>
<organism evidence="2 3">
    <name type="scientific">Bacillus cereus</name>
    <dbReference type="NCBI Taxonomy" id="1396"/>
    <lineage>
        <taxon>Bacteria</taxon>
        <taxon>Bacillati</taxon>
        <taxon>Bacillota</taxon>
        <taxon>Bacilli</taxon>
        <taxon>Bacillales</taxon>
        <taxon>Bacillaceae</taxon>
        <taxon>Bacillus</taxon>
        <taxon>Bacillus cereus group</taxon>
    </lineage>
</organism>
<reference evidence="2 3" key="1">
    <citation type="submission" date="2015-09" db="EMBL/GenBank/DDBJ databases">
        <title>Bacillus cereus food isolates.</title>
        <authorList>
            <person name="Boekhorst J."/>
        </authorList>
    </citation>
    <scope>NUCLEOTIDE SEQUENCE [LARGE SCALE GENOMIC DNA]</scope>
    <source>
        <strain evidence="2 3">B4082</strain>
    </source>
</reference>
<keyword evidence="1" id="KW-0812">Transmembrane</keyword>
<evidence type="ECO:0000313" key="3">
    <source>
        <dbReference type="Proteomes" id="UP000076501"/>
    </source>
</evidence>
<dbReference type="Proteomes" id="UP000076501">
    <property type="component" value="Unassembled WGS sequence"/>
</dbReference>
<feature type="transmembrane region" description="Helical" evidence="1">
    <location>
        <begin position="44"/>
        <end position="66"/>
    </location>
</feature>
<feature type="transmembrane region" description="Helical" evidence="1">
    <location>
        <begin position="6"/>
        <end position="24"/>
    </location>
</feature>
<dbReference type="RefSeq" id="WP_063221994.1">
    <property type="nucleotide sequence ID" value="NZ_JBAWLH010000021.1"/>
</dbReference>
<accession>A0A164GS33</accession>
<keyword evidence="1" id="KW-0472">Membrane</keyword>
<sequence length="101" mass="11037">MWLLTAIAPVLIAGGIVVYVIGRLKHKYNNGTLGKKKSKEAQNLLDSFIPIGMLVGCMIGLIFGMFFPDFSLLSVILGAGIGYLFGFFAYEFYSKTGNNFS</sequence>
<evidence type="ECO:0008006" key="4">
    <source>
        <dbReference type="Google" id="ProtNLM"/>
    </source>
</evidence>
<dbReference type="PATRIC" id="fig|1396.539.peg.2693"/>
<gene>
    <name evidence="2" type="ORF">B4082_1479</name>
</gene>
<evidence type="ECO:0000256" key="1">
    <source>
        <dbReference type="SAM" id="Phobius"/>
    </source>
</evidence>
<evidence type="ECO:0000313" key="2">
    <source>
        <dbReference type="EMBL" id="KZD38733.1"/>
    </source>
</evidence>
<dbReference type="AlphaFoldDB" id="A0A164GS33"/>
<dbReference type="EMBL" id="LJKA01000020">
    <property type="protein sequence ID" value="KZD38733.1"/>
    <property type="molecule type" value="Genomic_DNA"/>
</dbReference>